<evidence type="ECO:0000256" key="1">
    <source>
        <dbReference type="SAM" id="Phobius"/>
    </source>
</evidence>
<feature type="transmembrane region" description="Helical" evidence="1">
    <location>
        <begin position="132"/>
        <end position="155"/>
    </location>
</feature>
<dbReference type="RefSeq" id="WP_152568536.1">
    <property type="nucleotide sequence ID" value="NZ_JACEIP010000013.1"/>
</dbReference>
<feature type="transmembrane region" description="Helical" evidence="1">
    <location>
        <begin position="38"/>
        <end position="59"/>
    </location>
</feature>
<dbReference type="AlphaFoldDB" id="A0A7W1XAU6"/>
<comment type="caution">
    <text evidence="2">The sequence shown here is derived from an EMBL/GenBank/DDBJ whole genome shotgun (WGS) entry which is preliminary data.</text>
</comment>
<feature type="transmembrane region" description="Helical" evidence="1">
    <location>
        <begin position="162"/>
        <end position="180"/>
    </location>
</feature>
<evidence type="ECO:0000313" key="2">
    <source>
        <dbReference type="EMBL" id="MBA4543221.1"/>
    </source>
</evidence>
<accession>A0A7W1XAU6</accession>
<dbReference type="EMBL" id="JACEIP010000013">
    <property type="protein sequence ID" value="MBA4543221.1"/>
    <property type="molecule type" value="Genomic_DNA"/>
</dbReference>
<gene>
    <name evidence="2" type="ORF">H1164_09955</name>
</gene>
<dbReference type="OrthoDB" id="9871873at2"/>
<sequence>MALVSCVCDHFSFVIFFSRRNGIQSLNVLDYIINALTQQFNCMVMLPSIFLILVADLILSDLNNGYAGLILTRARSRLSWLLAKICVLFVCAFLFTMICTVIYLISGLLSGLPLDFTWSSHSLFTEETSPSFVLIMIECLYIFGLTAYGTFLLMVSLILRNTVFTWGTGAFMNILSYVAWLKMREIEKWFPTSQMMFLSQYPNKLIVNTPGFTTHWSLTYHFLLFTFSVLLGLLLFRRINLTRSI</sequence>
<keyword evidence="1" id="KW-0812">Transmembrane</keyword>
<feature type="transmembrane region" description="Helical" evidence="1">
    <location>
        <begin position="218"/>
        <end position="236"/>
    </location>
</feature>
<reference evidence="2 3" key="1">
    <citation type="submission" date="2020-07" db="EMBL/GenBank/DDBJ databases">
        <authorList>
            <person name="Feng H."/>
        </authorList>
    </citation>
    <scope>NUCLEOTIDE SEQUENCE [LARGE SCALE GENOMIC DNA]</scope>
    <source>
        <strain evidence="3">s-11</strain>
    </source>
</reference>
<name>A0A7W1XAU6_9BACL</name>
<evidence type="ECO:0000313" key="3">
    <source>
        <dbReference type="Proteomes" id="UP000530514"/>
    </source>
</evidence>
<keyword evidence="1" id="KW-1133">Transmembrane helix</keyword>
<keyword evidence="1" id="KW-0472">Membrane</keyword>
<organism evidence="2 3">
    <name type="scientific">Thermoactinomyces daqus</name>
    <dbReference type="NCBI Taxonomy" id="1329516"/>
    <lineage>
        <taxon>Bacteria</taxon>
        <taxon>Bacillati</taxon>
        <taxon>Bacillota</taxon>
        <taxon>Bacilli</taxon>
        <taxon>Bacillales</taxon>
        <taxon>Thermoactinomycetaceae</taxon>
        <taxon>Thermoactinomyces</taxon>
    </lineage>
</organism>
<dbReference type="Pfam" id="PF12730">
    <property type="entry name" value="ABC2_membrane_4"/>
    <property type="match status" value="1"/>
</dbReference>
<dbReference type="Proteomes" id="UP000530514">
    <property type="component" value="Unassembled WGS sequence"/>
</dbReference>
<feature type="transmembrane region" description="Helical" evidence="1">
    <location>
        <begin position="80"/>
        <end position="112"/>
    </location>
</feature>
<proteinExistence type="predicted"/>
<keyword evidence="3" id="KW-1185">Reference proteome</keyword>
<protein>
    <submittedName>
        <fullName evidence="2">ABC transporter permease</fullName>
    </submittedName>
</protein>